<feature type="domain" description="FH2" evidence="8">
    <location>
        <begin position="693"/>
        <end position="1098"/>
    </location>
</feature>
<feature type="domain" description="C2" evidence="6">
    <location>
        <begin position="6"/>
        <end position="118"/>
    </location>
</feature>
<dbReference type="Pfam" id="PF06371">
    <property type="entry name" value="Drf_GBD"/>
    <property type="match status" value="1"/>
</dbReference>
<dbReference type="CDD" id="cd00030">
    <property type="entry name" value="C2"/>
    <property type="match status" value="1"/>
</dbReference>
<dbReference type="InterPro" id="IPR010472">
    <property type="entry name" value="FH3_dom"/>
</dbReference>
<feature type="coiled-coil region" evidence="4">
    <location>
        <begin position="560"/>
        <end position="594"/>
    </location>
</feature>
<keyword evidence="10" id="KW-1185">Reference proteome</keyword>
<dbReference type="SUPFAM" id="SSF48371">
    <property type="entry name" value="ARM repeat"/>
    <property type="match status" value="1"/>
</dbReference>
<dbReference type="OrthoDB" id="17758at2759"/>
<dbReference type="InterPro" id="IPR014768">
    <property type="entry name" value="GBD/FH3_dom"/>
</dbReference>
<proteinExistence type="inferred from homology"/>
<comment type="caution">
    <text evidence="9">The sequence shown here is derived from an EMBL/GenBank/DDBJ whole genome shotgun (WGS) entry which is preliminary data.</text>
</comment>
<evidence type="ECO:0000259" key="8">
    <source>
        <dbReference type="PROSITE" id="PS51444"/>
    </source>
</evidence>
<evidence type="ECO:0000259" key="7">
    <source>
        <dbReference type="PROSITE" id="PS51232"/>
    </source>
</evidence>
<dbReference type="InterPro" id="IPR011989">
    <property type="entry name" value="ARM-like"/>
</dbReference>
<name>A0A2P6MNC2_9EUKA</name>
<dbReference type="SMART" id="SM00239">
    <property type="entry name" value="C2"/>
    <property type="match status" value="1"/>
</dbReference>
<keyword evidence="2 4" id="KW-0175">Coiled coil</keyword>
<dbReference type="InParanoid" id="A0A2P6MNC2"/>
<dbReference type="PROSITE" id="PS50004">
    <property type="entry name" value="C2"/>
    <property type="match status" value="1"/>
</dbReference>
<feature type="compositionally biased region" description="Low complexity" evidence="5">
    <location>
        <begin position="140"/>
        <end position="157"/>
    </location>
</feature>
<dbReference type="Gene3D" id="2.60.40.150">
    <property type="entry name" value="C2 domain"/>
    <property type="match status" value="1"/>
</dbReference>
<dbReference type="Proteomes" id="UP000241769">
    <property type="component" value="Unassembled WGS sequence"/>
</dbReference>
<dbReference type="FunCoup" id="A0A2P6MNC2">
    <property type="interactions" value="1"/>
</dbReference>
<dbReference type="SUPFAM" id="SSF49562">
    <property type="entry name" value="C2 domain (Calcium/lipid-binding domain, CaLB)"/>
    <property type="match status" value="1"/>
</dbReference>
<gene>
    <name evidence="9" type="ORF">PROFUN_03496</name>
</gene>
<dbReference type="InterPro" id="IPR010473">
    <property type="entry name" value="GTPase-bd"/>
</dbReference>
<dbReference type="SMART" id="SM00498">
    <property type="entry name" value="FH2"/>
    <property type="match status" value="1"/>
</dbReference>
<dbReference type="PANTHER" id="PTHR45691">
    <property type="entry name" value="PROTEIN DIAPHANOUS"/>
    <property type="match status" value="1"/>
</dbReference>
<feature type="region of interest" description="Disordered" evidence="5">
    <location>
        <begin position="140"/>
        <end position="169"/>
    </location>
</feature>
<feature type="compositionally biased region" description="Pro residues" evidence="5">
    <location>
        <begin position="609"/>
        <end position="681"/>
    </location>
</feature>
<evidence type="ECO:0000259" key="6">
    <source>
        <dbReference type="PROSITE" id="PS50004"/>
    </source>
</evidence>
<evidence type="ECO:0000256" key="2">
    <source>
        <dbReference type="ARBA" id="ARBA00023054"/>
    </source>
</evidence>
<organism evidence="9 10">
    <name type="scientific">Planoprotostelium fungivorum</name>
    <dbReference type="NCBI Taxonomy" id="1890364"/>
    <lineage>
        <taxon>Eukaryota</taxon>
        <taxon>Amoebozoa</taxon>
        <taxon>Evosea</taxon>
        <taxon>Variosea</taxon>
        <taxon>Cavosteliida</taxon>
        <taxon>Cavosteliaceae</taxon>
        <taxon>Planoprotostelium</taxon>
    </lineage>
</organism>
<dbReference type="Pfam" id="PF06367">
    <property type="entry name" value="Drf_FH3"/>
    <property type="match status" value="1"/>
</dbReference>
<dbReference type="Gene3D" id="1.25.10.10">
    <property type="entry name" value="Leucine-rich Repeat Variant"/>
    <property type="match status" value="1"/>
</dbReference>
<dbReference type="PANTHER" id="PTHR45691:SF6">
    <property type="entry name" value="PROTEIN DIAPHANOUS"/>
    <property type="match status" value="1"/>
</dbReference>
<reference evidence="9 10" key="1">
    <citation type="journal article" date="2018" name="Genome Biol. Evol.">
        <title>Multiple Roots of Fruiting Body Formation in Amoebozoa.</title>
        <authorList>
            <person name="Hillmann F."/>
            <person name="Forbes G."/>
            <person name="Novohradska S."/>
            <person name="Ferling I."/>
            <person name="Riege K."/>
            <person name="Groth M."/>
            <person name="Westermann M."/>
            <person name="Marz M."/>
            <person name="Spaller T."/>
            <person name="Winckler T."/>
            <person name="Schaap P."/>
            <person name="Glockner G."/>
        </authorList>
    </citation>
    <scope>NUCLEOTIDE SEQUENCE [LARGE SCALE GENOMIC DNA]</scope>
    <source>
        <strain evidence="9 10">Jena</strain>
    </source>
</reference>
<dbReference type="InterPro" id="IPR016024">
    <property type="entry name" value="ARM-type_fold"/>
</dbReference>
<dbReference type="PROSITE" id="PS51232">
    <property type="entry name" value="GBD_FH3"/>
    <property type="match status" value="1"/>
</dbReference>
<dbReference type="GO" id="GO:0003779">
    <property type="term" value="F:actin binding"/>
    <property type="evidence" value="ECO:0007669"/>
    <property type="project" value="UniProtKB-KW"/>
</dbReference>
<dbReference type="GO" id="GO:0045010">
    <property type="term" value="P:actin nucleation"/>
    <property type="evidence" value="ECO:0007669"/>
    <property type="project" value="UniProtKB-ARBA"/>
</dbReference>
<dbReference type="InterPro" id="IPR015425">
    <property type="entry name" value="FH2_Formin"/>
</dbReference>
<comment type="similarity">
    <text evidence="1">Belongs to the formin homology family. Diaphanous subfamily.</text>
</comment>
<dbReference type="SUPFAM" id="SSF101447">
    <property type="entry name" value="Formin homology 2 domain (FH2 domain)"/>
    <property type="match status" value="1"/>
</dbReference>
<sequence>MLPVLPVIGIKEGTNRQSGTGWFPIMPTLKVRVLSARGLTADGDTFVKLKVGNSKAKSRTVKKSATPSFEEPFEMPASEQSTIAIEVCHSKKVGDDKVGAVELSLANLARGKDSVAWYKLSNGSEIQLSLLPVDFGRADAAPAASTPKSAPSPGGPKMDLPPRPSDEEVENQYQQMMAGLGIDKSFNHPTQYQKNITSDVSIESKWAMVCQDKLIKAKKKEGSVQHTPKFWIHKLKSEEPSQKTLNELRIVLNGEQITFLSEFITLGGLDALSDQLAKIEMQTASSSRNLGASPKDIDAQIVECLRCIIGLCSNNKTGLEGVFRNQKTLKRVTMCLSIAPPELRMALMRILTIGMNTTDGAHSTVLNGLTSTNNKSRFESIVTFMSGSIDNDHKATYLLFINSLCNTPEDIDLRTQLRNEFQALGVDLILQGFKEKLNPEKDIDLDVQIEVWEEQARGDKSDLEARFLSLGVDWKSEEQVHGALLAKAKEGKVEGILLGYERDLLLMLTAEDLEAGKLSFAAGSRLIRQLAAAKTSLTLGNGKAIPIGNLIQAASTDVASAPLASKIDELQKQLEQHQKKVQTFEIELRERDEKIAALRAGGAIESSGGPPPPEGGGPPPPPPPGGDGGPPPPPPPGGEGPPGPPPPPGGGPPPPPPPGGPPGPPPPPGAPGAPGPPPPPGMGVKKAAPPPKKKPRKAPQQKMKGLQWNKMPDAKVKGTIFEKMSFEYKGVNIDYASIEENFSAKVIEAKKEEEKKPQLVQLIEPKVWQAISLFLAQFKGVPLEKVANAVRDLDNKVIQYDQIDTLLKNLPSKDDVGAIKNYLQEGGDKTKLPIPELFAIEVKSPRVSCEFSPTFQQLDKVTNVPARLAAFKFMGTFDGKKEDVKPKIDLLRKACDQVKGSKKLPELLEVILEVGNFINEGTPRGNLQGFKLNSINKMNDTKSTDNSQTLLQFLVTILEKSKPELLQLDGDLPAVEPASRISLQTVQSDVAGLAKDFATTQASLETFPPTEKITQILTPFINKVKGDIETMQTSLATMEEKYKEACTFYGEDPKSVQPDEFFTMFGQFNGSIQDAIKANAQAIVNAEKNRRRDEAKAKRDAELAAKKKAGVPALGGGGPDGQDNVVDELFNTLKGGNVFKNRRAAPPGGAERQPAVTGPAFQFPALKKTNPGA</sequence>
<dbReference type="InterPro" id="IPR035892">
    <property type="entry name" value="C2_domain_sf"/>
</dbReference>
<dbReference type="Gene3D" id="1.20.58.2220">
    <property type="entry name" value="Formin, FH2 domain"/>
    <property type="match status" value="1"/>
</dbReference>
<evidence type="ECO:0000256" key="4">
    <source>
        <dbReference type="SAM" id="Coils"/>
    </source>
</evidence>
<evidence type="ECO:0000256" key="3">
    <source>
        <dbReference type="ARBA" id="ARBA00023203"/>
    </source>
</evidence>
<dbReference type="InterPro" id="IPR000008">
    <property type="entry name" value="C2_dom"/>
</dbReference>
<dbReference type="EMBL" id="MDYQ01000661">
    <property type="protein sequence ID" value="PRP73182.1"/>
    <property type="molecule type" value="Genomic_DNA"/>
</dbReference>
<protein>
    <submittedName>
        <fullName evidence="9">Actin binding protein</fullName>
    </submittedName>
</protein>
<dbReference type="InterPro" id="IPR051412">
    <property type="entry name" value="Formin_Homology_Diaphanous_sf"/>
</dbReference>
<evidence type="ECO:0000256" key="5">
    <source>
        <dbReference type="SAM" id="MobiDB-lite"/>
    </source>
</evidence>
<feature type="region of interest" description="Disordered" evidence="5">
    <location>
        <begin position="1138"/>
        <end position="1173"/>
    </location>
</feature>
<feature type="domain" description="GBD/FH3" evidence="7">
    <location>
        <begin position="161"/>
        <end position="538"/>
    </location>
</feature>
<dbReference type="SMART" id="SM01139">
    <property type="entry name" value="Drf_FH3"/>
    <property type="match status" value="1"/>
</dbReference>
<dbReference type="PROSITE" id="PS51444">
    <property type="entry name" value="FH2"/>
    <property type="match status" value="1"/>
</dbReference>
<dbReference type="GO" id="GO:0030041">
    <property type="term" value="P:actin filament polymerization"/>
    <property type="evidence" value="ECO:0007669"/>
    <property type="project" value="TreeGrafter"/>
</dbReference>
<dbReference type="AlphaFoldDB" id="A0A2P6MNC2"/>
<evidence type="ECO:0000313" key="10">
    <source>
        <dbReference type="Proteomes" id="UP000241769"/>
    </source>
</evidence>
<dbReference type="STRING" id="1890364.A0A2P6MNC2"/>
<dbReference type="InterPro" id="IPR042201">
    <property type="entry name" value="FH2_Formin_sf"/>
</dbReference>
<evidence type="ECO:0000256" key="1">
    <source>
        <dbReference type="ARBA" id="ARBA00008214"/>
    </source>
</evidence>
<feature type="region of interest" description="Disordered" evidence="5">
    <location>
        <begin position="602"/>
        <end position="710"/>
    </location>
</feature>
<dbReference type="GO" id="GO:0005884">
    <property type="term" value="C:actin filament"/>
    <property type="evidence" value="ECO:0007669"/>
    <property type="project" value="TreeGrafter"/>
</dbReference>
<dbReference type="Pfam" id="PF00168">
    <property type="entry name" value="C2"/>
    <property type="match status" value="1"/>
</dbReference>
<evidence type="ECO:0000313" key="9">
    <source>
        <dbReference type="EMBL" id="PRP73182.1"/>
    </source>
</evidence>
<dbReference type="SMART" id="SM01140">
    <property type="entry name" value="Drf_GBD"/>
    <property type="match status" value="1"/>
</dbReference>
<dbReference type="Pfam" id="PF02181">
    <property type="entry name" value="FH2"/>
    <property type="match status" value="1"/>
</dbReference>
<keyword evidence="3" id="KW-0009">Actin-binding</keyword>
<accession>A0A2P6MNC2</accession>
<dbReference type="GO" id="GO:0031267">
    <property type="term" value="F:small GTPase binding"/>
    <property type="evidence" value="ECO:0007669"/>
    <property type="project" value="InterPro"/>
</dbReference>